<evidence type="ECO:0000313" key="3">
    <source>
        <dbReference type="Proteomes" id="UP000265515"/>
    </source>
</evidence>
<proteinExistence type="predicted"/>
<keyword evidence="3" id="KW-1185">Reference proteome</keyword>
<evidence type="ECO:0000313" key="2">
    <source>
        <dbReference type="EMBL" id="GBG92396.1"/>
    </source>
</evidence>
<organism evidence="2 3">
    <name type="scientific">Chara braunii</name>
    <name type="common">Braun's stonewort</name>
    <dbReference type="NCBI Taxonomy" id="69332"/>
    <lineage>
        <taxon>Eukaryota</taxon>
        <taxon>Viridiplantae</taxon>
        <taxon>Streptophyta</taxon>
        <taxon>Charophyceae</taxon>
        <taxon>Charales</taxon>
        <taxon>Characeae</taxon>
        <taxon>Chara</taxon>
    </lineage>
</organism>
<comment type="caution">
    <text evidence="2">The sequence shown here is derived from an EMBL/GenBank/DDBJ whole genome shotgun (WGS) entry which is preliminary data.</text>
</comment>
<feature type="compositionally biased region" description="Basic and acidic residues" evidence="1">
    <location>
        <begin position="201"/>
        <end position="217"/>
    </location>
</feature>
<name>A0A388MCV4_CHABU</name>
<feature type="compositionally biased region" description="Basic and acidic residues" evidence="1">
    <location>
        <begin position="160"/>
        <end position="173"/>
    </location>
</feature>
<accession>A0A388MCV4</accession>
<feature type="region of interest" description="Disordered" evidence="1">
    <location>
        <begin position="155"/>
        <end position="231"/>
    </location>
</feature>
<evidence type="ECO:0000256" key="1">
    <source>
        <dbReference type="SAM" id="MobiDB-lite"/>
    </source>
</evidence>
<gene>
    <name evidence="2" type="ORF">CBR_g55303</name>
</gene>
<dbReference type="EMBL" id="BFEA01001049">
    <property type="protein sequence ID" value="GBG92396.1"/>
    <property type="molecule type" value="Genomic_DNA"/>
</dbReference>
<sequence>MLRGNQQLKGLPLPNGEQIVSSAFVDDTAAITEICSSGHAIGASGIRDVRRSEGNWYKSVALPAAAQNEQRFFDGTQIQSAGDPMMYLGILMPGVLINGTQLEERIRLAIRRLERWGRQTKAGVFGRVLIVNTCTSNMPGLWQRKLPEHCKGAIPAASERGSERTIEEEHMPTEVEGPYRTATPVSDELAGASESALTGEESGRVDRANFGTDRQEEWMEEEGREEPGMPM</sequence>
<dbReference type="Gramene" id="GBG92396">
    <property type="protein sequence ID" value="GBG92396"/>
    <property type="gene ID" value="CBR_g55303"/>
</dbReference>
<protein>
    <submittedName>
        <fullName evidence="2">Uncharacterized protein</fullName>
    </submittedName>
</protein>
<dbReference type="AlphaFoldDB" id="A0A388MCV4"/>
<reference evidence="2 3" key="1">
    <citation type="journal article" date="2018" name="Cell">
        <title>The Chara Genome: Secondary Complexity and Implications for Plant Terrestrialization.</title>
        <authorList>
            <person name="Nishiyama T."/>
            <person name="Sakayama H."/>
            <person name="Vries J.D."/>
            <person name="Buschmann H."/>
            <person name="Saint-Marcoux D."/>
            <person name="Ullrich K.K."/>
            <person name="Haas F.B."/>
            <person name="Vanderstraeten L."/>
            <person name="Becker D."/>
            <person name="Lang D."/>
            <person name="Vosolsobe S."/>
            <person name="Rombauts S."/>
            <person name="Wilhelmsson P.K.I."/>
            <person name="Janitza P."/>
            <person name="Kern R."/>
            <person name="Heyl A."/>
            <person name="Rumpler F."/>
            <person name="Villalobos L.I.A.C."/>
            <person name="Clay J.M."/>
            <person name="Skokan R."/>
            <person name="Toyoda A."/>
            <person name="Suzuki Y."/>
            <person name="Kagoshima H."/>
            <person name="Schijlen E."/>
            <person name="Tajeshwar N."/>
            <person name="Catarino B."/>
            <person name="Hetherington A.J."/>
            <person name="Saltykova A."/>
            <person name="Bonnot C."/>
            <person name="Breuninger H."/>
            <person name="Symeonidi A."/>
            <person name="Radhakrishnan G.V."/>
            <person name="Van Nieuwerburgh F."/>
            <person name="Deforce D."/>
            <person name="Chang C."/>
            <person name="Karol K.G."/>
            <person name="Hedrich R."/>
            <person name="Ulvskov P."/>
            <person name="Glockner G."/>
            <person name="Delwiche C.F."/>
            <person name="Petrasek J."/>
            <person name="Van de Peer Y."/>
            <person name="Friml J."/>
            <person name="Beilby M."/>
            <person name="Dolan L."/>
            <person name="Kohara Y."/>
            <person name="Sugano S."/>
            <person name="Fujiyama A."/>
            <person name="Delaux P.-M."/>
            <person name="Quint M."/>
            <person name="TheiBen G."/>
            <person name="Hagemann M."/>
            <person name="Harholt J."/>
            <person name="Dunand C."/>
            <person name="Zachgo S."/>
            <person name="Langdale J."/>
            <person name="Maumus F."/>
            <person name="Straeten D.V.D."/>
            <person name="Gould S.B."/>
            <person name="Rensing S.A."/>
        </authorList>
    </citation>
    <scope>NUCLEOTIDE SEQUENCE [LARGE SCALE GENOMIC DNA]</scope>
    <source>
        <strain evidence="2 3">S276</strain>
    </source>
</reference>
<dbReference type="Proteomes" id="UP000265515">
    <property type="component" value="Unassembled WGS sequence"/>
</dbReference>